<comment type="caution">
    <text evidence="2">The sequence shown here is derived from an EMBL/GenBank/DDBJ whole genome shotgun (WGS) entry which is preliminary data.</text>
</comment>
<evidence type="ECO:0000313" key="2">
    <source>
        <dbReference type="EMBL" id="MFL4470155.1"/>
    </source>
</evidence>
<evidence type="ECO:0000313" key="3">
    <source>
        <dbReference type="Proteomes" id="UP001627408"/>
    </source>
</evidence>
<evidence type="ECO:0000256" key="1">
    <source>
        <dbReference type="SAM" id="Phobius"/>
    </source>
</evidence>
<keyword evidence="1" id="KW-0472">Membrane</keyword>
<keyword evidence="3" id="KW-1185">Reference proteome</keyword>
<protein>
    <submittedName>
        <fullName evidence="2">Type II secretion system protein J</fullName>
    </submittedName>
</protein>
<proteinExistence type="predicted"/>
<organism evidence="2 3">
    <name type="scientific">Tateyamaria armeniaca</name>
    <dbReference type="NCBI Taxonomy" id="2518930"/>
    <lineage>
        <taxon>Bacteria</taxon>
        <taxon>Pseudomonadati</taxon>
        <taxon>Pseudomonadota</taxon>
        <taxon>Alphaproteobacteria</taxon>
        <taxon>Rhodobacterales</taxon>
        <taxon>Roseobacteraceae</taxon>
        <taxon>Tateyamaria</taxon>
    </lineage>
</organism>
<name>A0ABW8USQ1_9RHOB</name>
<feature type="transmembrane region" description="Helical" evidence="1">
    <location>
        <begin position="12"/>
        <end position="34"/>
    </location>
</feature>
<dbReference type="RefSeq" id="WP_407592025.1">
    <property type="nucleotide sequence ID" value="NZ_JBHDIY010000002.1"/>
</dbReference>
<dbReference type="EMBL" id="JBHDIY010000002">
    <property type="protein sequence ID" value="MFL4470155.1"/>
    <property type="molecule type" value="Genomic_DNA"/>
</dbReference>
<reference evidence="2 3" key="1">
    <citation type="submission" date="2024-08" db="EMBL/GenBank/DDBJ databases">
        <title>Tateyamaria sp. nov., isolated from marine algae.</title>
        <authorList>
            <person name="Choi B.J."/>
            <person name="Kim J.M."/>
            <person name="Lee J.K."/>
            <person name="Choi D.G."/>
            <person name="Bayburt H."/>
            <person name="Baek J.H."/>
            <person name="Han D.M."/>
            <person name="Jeon C.O."/>
        </authorList>
    </citation>
    <scope>NUCLEOTIDE SEQUENCE [LARGE SCALE GENOMIC DNA]</scope>
    <source>
        <strain evidence="2 3">KMU-156</strain>
    </source>
</reference>
<dbReference type="InterPro" id="IPR012902">
    <property type="entry name" value="N_methyl_site"/>
</dbReference>
<gene>
    <name evidence="2" type="ORF">ACERZ8_09830</name>
</gene>
<sequence length="147" mass="15830">MTGRRSAQAGVTLIEMLVALAISSLVGLAGFVLLESVTRTEAGVAGRLERLALQDRAFHLFALDVESAGSASFDEALVLQVSEQVVTWMASDSGLTRRIEFTDRPAINQRILDKPAALMARGPGALALVLTERDVWRLVALPEEVTQ</sequence>
<dbReference type="Proteomes" id="UP001627408">
    <property type="component" value="Unassembled WGS sequence"/>
</dbReference>
<accession>A0ABW8USQ1</accession>
<dbReference type="NCBIfam" id="TIGR02532">
    <property type="entry name" value="IV_pilin_GFxxxE"/>
    <property type="match status" value="1"/>
</dbReference>
<dbReference type="PROSITE" id="PS00409">
    <property type="entry name" value="PROKAR_NTER_METHYL"/>
    <property type="match status" value="1"/>
</dbReference>
<keyword evidence="1" id="KW-1133">Transmembrane helix</keyword>
<keyword evidence="1" id="KW-0812">Transmembrane</keyword>
<dbReference type="Pfam" id="PF07963">
    <property type="entry name" value="N_methyl"/>
    <property type="match status" value="1"/>
</dbReference>